<protein>
    <recommendedName>
        <fullName evidence="1">At2g35280-like TPR domain-containing protein</fullName>
    </recommendedName>
</protein>
<dbReference type="InterPro" id="IPR040338">
    <property type="entry name" value="At1g67623-like"/>
</dbReference>
<feature type="domain" description="At2g35280-like TPR" evidence="1">
    <location>
        <begin position="73"/>
        <end position="178"/>
    </location>
</feature>
<dbReference type="InterPro" id="IPR057136">
    <property type="entry name" value="At2g35280_TPR_dom"/>
</dbReference>
<proteinExistence type="predicted"/>
<dbReference type="Pfam" id="PF23310">
    <property type="entry name" value="TPR_27"/>
    <property type="match status" value="1"/>
</dbReference>
<dbReference type="InterPro" id="IPR036047">
    <property type="entry name" value="F-box-like_dom_sf"/>
</dbReference>
<comment type="caution">
    <text evidence="2">The sequence shown here is derived from an EMBL/GenBank/DDBJ whole genome shotgun (WGS) entry which is preliminary data.</text>
</comment>
<evidence type="ECO:0000313" key="3">
    <source>
        <dbReference type="Proteomes" id="UP001293593"/>
    </source>
</evidence>
<sequence>MANLRVRKACSRRRRRRRSSSAIKVLPKELLMEVLARVASGSVSDLYKAKVCCREFLHASDNDYVYEHVSLEKFPLIPWFVTDKEFSFLKRCKESGNSESLYRDGMVEYFSSLNLNSGLESLRMASQKGHKDANYVYGMILICSDDEGERKQGLQLLRFLKMSKCIKRSRKRVKSFIWSMWVRNRLVRIPRPLCQFHTFQNVSRGWPSLNEEEDDGIDVSCEYCIGDYELSLFCGLLRV</sequence>
<evidence type="ECO:0000313" key="2">
    <source>
        <dbReference type="EMBL" id="KAK4256623.1"/>
    </source>
</evidence>
<accession>A0AAE1ITB6</accession>
<dbReference type="AlphaFoldDB" id="A0AAE1ITB6"/>
<dbReference type="PANTHER" id="PTHR33784">
    <property type="entry name" value="OS05G0482100 PROTEIN"/>
    <property type="match status" value="1"/>
</dbReference>
<evidence type="ECO:0000259" key="1">
    <source>
        <dbReference type="Pfam" id="PF23310"/>
    </source>
</evidence>
<dbReference type="SUPFAM" id="SSF81383">
    <property type="entry name" value="F-box domain"/>
    <property type="match status" value="1"/>
</dbReference>
<gene>
    <name evidence="2" type="ORF">QN277_006326</name>
</gene>
<keyword evidence="3" id="KW-1185">Reference proteome</keyword>
<dbReference type="Proteomes" id="UP001293593">
    <property type="component" value="Unassembled WGS sequence"/>
</dbReference>
<name>A0AAE1ITB6_9FABA</name>
<dbReference type="EMBL" id="JAWXYG010000012">
    <property type="protein sequence ID" value="KAK4256623.1"/>
    <property type="molecule type" value="Genomic_DNA"/>
</dbReference>
<dbReference type="PANTHER" id="PTHR33784:SF10">
    <property type="entry name" value="F-BOX PROTEIN"/>
    <property type="match status" value="1"/>
</dbReference>
<organism evidence="2 3">
    <name type="scientific">Acacia crassicarpa</name>
    <name type="common">northern wattle</name>
    <dbReference type="NCBI Taxonomy" id="499986"/>
    <lineage>
        <taxon>Eukaryota</taxon>
        <taxon>Viridiplantae</taxon>
        <taxon>Streptophyta</taxon>
        <taxon>Embryophyta</taxon>
        <taxon>Tracheophyta</taxon>
        <taxon>Spermatophyta</taxon>
        <taxon>Magnoliopsida</taxon>
        <taxon>eudicotyledons</taxon>
        <taxon>Gunneridae</taxon>
        <taxon>Pentapetalae</taxon>
        <taxon>rosids</taxon>
        <taxon>fabids</taxon>
        <taxon>Fabales</taxon>
        <taxon>Fabaceae</taxon>
        <taxon>Caesalpinioideae</taxon>
        <taxon>mimosoid clade</taxon>
        <taxon>Acacieae</taxon>
        <taxon>Acacia</taxon>
    </lineage>
</organism>
<reference evidence="2" key="1">
    <citation type="submission" date="2023-10" db="EMBL/GenBank/DDBJ databases">
        <title>Chromosome-level genome of the transformable northern wattle, Acacia crassicarpa.</title>
        <authorList>
            <person name="Massaro I."/>
            <person name="Sinha N.R."/>
            <person name="Poethig S."/>
            <person name="Leichty A.R."/>
        </authorList>
    </citation>
    <scope>NUCLEOTIDE SEQUENCE</scope>
    <source>
        <strain evidence="2">Acra3RX</strain>
        <tissue evidence="2">Leaf</tissue>
    </source>
</reference>